<dbReference type="EMBL" id="OZ034820">
    <property type="protein sequence ID" value="CAL1403779.1"/>
    <property type="molecule type" value="Genomic_DNA"/>
</dbReference>
<name>A0AAV2G0L5_9ROSI</name>
<organism evidence="1 2">
    <name type="scientific">Linum trigynum</name>
    <dbReference type="NCBI Taxonomy" id="586398"/>
    <lineage>
        <taxon>Eukaryota</taxon>
        <taxon>Viridiplantae</taxon>
        <taxon>Streptophyta</taxon>
        <taxon>Embryophyta</taxon>
        <taxon>Tracheophyta</taxon>
        <taxon>Spermatophyta</taxon>
        <taxon>Magnoliopsida</taxon>
        <taxon>eudicotyledons</taxon>
        <taxon>Gunneridae</taxon>
        <taxon>Pentapetalae</taxon>
        <taxon>rosids</taxon>
        <taxon>fabids</taxon>
        <taxon>Malpighiales</taxon>
        <taxon>Linaceae</taxon>
        <taxon>Linum</taxon>
    </lineage>
</organism>
<evidence type="ECO:0000313" key="2">
    <source>
        <dbReference type="Proteomes" id="UP001497516"/>
    </source>
</evidence>
<protein>
    <submittedName>
        <fullName evidence="1">Uncharacterized protein</fullName>
    </submittedName>
</protein>
<sequence>MRFTFSTLPIQTPKFECYAGCVRRITLRETIEGCLKKFDFVIQDVCGEKAIVRHYGYDIGEFLENAPAAEQCMPLIVKITSLMRVALTNDHKYQYEFESTPASRLCEDVMDIFVQCRKPVWYIDEKKLVASAPIAHQRKLWQKSRSNSMANQKDKRPFIDASSTSRRLCIERACAVQLQNDQICIINWQSNVIKVQSKLMLCSNMKQSSR</sequence>
<reference evidence="1 2" key="1">
    <citation type="submission" date="2024-04" db="EMBL/GenBank/DDBJ databases">
        <authorList>
            <person name="Fracassetti M."/>
        </authorList>
    </citation>
    <scope>NUCLEOTIDE SEQUENCE [LARGE SCALE GENOMIC DNA]</scope>
</reference>
<keyword evidence="2" id="KW-1185">Reference proteome</keyword>
<dbReference type="AlphaFoldDB" id="A0AAV2G0L5"/>
<evidence type="ECO:0000313" key="1">
    <source>
        <dbReference type="EMBL" id="CAL1403779.1"/>
    </source>
</evidence>
<dbReference type="Proteomes" id="UP001497516">
    <property type="component" value="Chromosome 7"/>
</dbReference>
<accession>A0AAV2G0L5</accession>
<proteinExistence type="predicted"/>
<gene>
    <name evidence="1" type="ORF">LTRI10_LOCUS43684</name>
</gene>